<keyword evidence="5 7" id="KW-0472">Membrane</keyword>
<evidence type="ECO:0000256" key="2">
    <source>
        <dbReference type="ARBA" id="ARBA00022475"/>
    </source>
</evidence>
<evidence type="ECO:0000256" key="5">
    <source>
        <dbReference type="ARBA" id="ARBA00023136"/>
    </source>
</evidence>
<dbReference type="PANTHER" id="PTHR30250:SF11">
    <property type="entry name" value="O-ANTIGEN TRANSPORTER-RELATED"/>
    <property type="match status" value="1"/>
</dbReference>
<evidence type="ECO:0000256" key="4">
    <source>
        <dbReference type="ARBA" id="ARBA00022989"/>
    </source>
</evidence>
<reference evidence="8 9" key="1">
    <citation type="submission" date="2019-08" db="EMBL/GenBank/DDBJ databases">
        <authorList>
            <person name="Peeters C."/>
        </authorList>
    </citation>
    <scope>NUCLEOTIDE SEQUENCE [LARGE SCALE GENOMIC DNA]</scope>
    <source>
        <strain evidence="8 9">LMG 31108</strain>
    </source>
</reference>
<feature type="transmembrane region" description="Helical" evidence="7">
    <location>
        <begin position="270"/>
        <end position="288"/>
    </location>
</feature>
<feature type="region of interest" description="Disordered" evidence="6">
    <location>
        <begin position="1"/>
        <end position="38"/>
    </location>
</feature>
<dbReference type="PANTHER" id="PTHR30250">
    <property type="entry name" value="PST FAMILY PREDICTED COLANIC ACID TRANSPORTER"/>
    <property type="match status" value="1"/>
</dbReference>
<dbReference type="AlphaFoldDB" id="A0A5E4YMP4"/>
<evidence type="ECO:0000256" key="1">
    <source>
        <dbReference type="ARBA" id="ARBA00004651"/>
    </source>
</evidence>
<feature type="transmembrane region" description="Helical" evidence="7">
    <location>
        <begin position="339"/>
        <end position="362"/>
    </location>
</feature>
<keyword evidence="4 7" id="KW-1133">Transmembrane helix</keyword>
<organism evidence="8 9">
    <name type="scientific">Pandoraea anhela</name>
    <dbReference type="NCBI Taxonomy" id="2508295"/>
    <lineage>
        <taxon>Bacteria</taxon>
        <taxon>Pseudomonadati</taxon>
        <taxon>Pseudomonadota</taxon>
        <taxon>Betaproteobacteria</taxon>
        <taxon>Burkholderiales</taxon>
        <taxon>Burkholderiaceae</taxon>
        <taxon>Pandoraea</taxon>
    </lineage>
</organism>
<proteinExistence type="predicted"/>
<feature type="transmembrane region" description="Helical" evidence="7">
    <location>
        <begin position="374"/>
        <end position="392"/>
    </location>
</feature>
<evidence type="ECO:0000256" key="3">
    <source>
        <dbReference type="ARBA" id="ARBA00022692"/>
    </source>
</evidence>
<evidence type="ECO:0000313" key="8">
    <source>
        <dbReference type="EMBL" id="VVE50046.1"/>
    </source>
</evidence>
<dbReference type="RefSeq" id="WP_246184109.1">
    <property type="nucleotide sequence ID" value="NZ_CABPSB010000024.1"/>
</dbReference>
<sequence length="474" mass="48700">MSTPRNSPESPESPESSEVPGSRPASGPSSASPGKSGASMIRGSVISLGVRLLDLPSRYGFHLLIAAALGVVETGNFYIVFSTMVALAGFGRLGIDQALTRQLAMDLASGGAAAVRPTIRRALGHVFLASTAVSMLLMAGAALFADRILHKPDLAAPLMLGALSFVPQNMGAAIAGALAGLQRVGVSQMIYSWLWPAIFCVAAIPLVATGKLTVANTLVLTAASFSVAAVVGAVLLRRCLREVPSGAPHGVVPVVPGLLKPGLSLFTLELTKLLITSAPAIVLGIVASSRETGLFALAWRLALVVNILISGVTGMAAPRFASLYARRDLPALERSAAQAIGLVLCLALPVTLGMLLVPHFLLGLFGHGFDDGANALRVLALGQIAAACFTAMPELLGMTAHTRSLMRINVVSVVVLLLGLAALAPMGGSVGASVAASLAIAVNGAAAAWAARRLLGVSPFTTLWRWTAGRLTRR</sequence>
<feature type="transmembrane region" description="Helical" evidence="7">
    <location>
        <begin position="294"/>
        <end position="318"/>
    </location>
</feature>
<evidence type="ECO:0000256" key="6">
    <source>
        <dbReference type="SAM" id="MobiDB-lite"/>
    </source>
</evidence>
<feature type="transmembrane region" description="Helical" evidence="7">
    <location>
        <begin position="404"/>
        <end position="424"/>
    </location>
</feature>
<keyword evidence="2" id="KW-1003">Cell membrane</keyword>
<feature type="transmembrane region" description="Helical" evidence="7">
    <location>
        <begin position="157"/>
        <end position="178"/>
    </location>
</feature>
<gene>
    <name evidence="8" type="ORF">PAN31108_04645</name>
</gene>
<feature type="transmembrane region" description="Helical" evidence="7">
    <location>
        <begin position="126"/>
        <end position="145"/>
    </location>
</feature>
<comment type="subcellular location">
    <subcellularLocation>
        <location evidence="1">Cell membrane</location>
        <topology evidence="1">Multi-pass membrane protein</topology>
    </subcellularLocation>
</comment>
<name>A0A5E4YMP4_9BURK</name>
<keyword evidence="3 7" id="KW-0812">Transmembrane</keyword>
<feature type="transmembrane region" description="Helical" evidence="7">
    <location>
        <begin position="214"/>
        <end position="236"/>
    </location>
</feature>
<keyword evidence="9" id="KW-1185">Reference proteome</keyword>
<dbReference type="EMBL" id="CABPSB010000024">
    <property type="protein sequence ID" value="VVE50046.1"/>
    <property type="molecule type" value="Genomic_DNA"/>
</dbReference>
<dbReference type="Proteomes" id="UP000406256">
    <property type="component" value="Unassembled WGS sequence"/>
</dbReference>
<dbReference type="InterPro" id="IPR050833">
    <property type="entry name" value="Poly_Biosynth_Transport"/>
</dbReference>
<dbReference type="Pfam" id="PF01943">
    <property type="entry name" value="Polysacc_synt"/>
    <property type="match status" value="1"/>
</dbReference>
<feature type="transmembrane region" description="Helical" evidence="7">
    <location>
        <begin position="430"/>
        <end position="451"/>
    </location>
</feature>
<feature type="transmembrane region" description="Helical" evidence="7">
    <location>
        <begin position="190"/>
        <end position="208"/>
    </location>
</feature>
<dbReference type="GO" id="GO:0005886">
    <property type="term" value="C:plasma membrane"/>
    <property type="evidence" value="ECO:0007669"/>
    <property type="project" value="UniProtKB-SubCell"/>
</dbReference>
<dbReference type="InterPro" id="IPR002797">
    <property type="entry name" value="Polysacc_synth"/>
</dbReference>
<evidence type="ECO:0000313" key="9">
    <source>
        <dbReference type="Proteomes" id="UP000406256"/>
    </source>
</evidence>
<evidence type="ECO:0000256" key="7">
    <source>
        <dbReference type="SAM" id="Phobius"/>
    </source>
</evidence>
<accession>A0A5E4YMP4</accession>
<protein>
    <submittedName>
        <fullName evidence="8">Membrane protein</fullName>
    </submittedName>
</protein>